<feature type="compositionally biased region" description="Polar residues" evidence="1">
    <location>
        <begin position="194"/>
        <end position="203"/>
    </location>
</feature>
<reference evidence="3" key="1">
    <citation type="submission" date="2018-07" db="EMBL/GenBank/DDBJ databases">
        <authorList>
            <person name="Quirk P.G."/>
            <person name="Krulwich T.A."/>
        </authorList>
    </citation>
    <scope>NUCLEOTIDE SEQUENCE</scope>
    <source>
        <strain evidence="3">96224</strain>
    </source>
</reference>
<evidence type="ECO:0000313" key="3">
    <source>
        <dbReference type="EMBL" id="SUZ10476.1"/>
    </source>
</evidence>
<gene>
    <name evidence="3" type="ORF">BGT96224V2_LOCUS3654</name>
</gene>
<feature type="compositionally biased region" description="Basic residues" evidence="1">
    <location>
        <begin position="268"/>
        <end position="279"/>
    </location>
</feature>
<dbReference type="PANTHER" id="PTHR34618">
    <property type="entry name" value="SURFACE PROTEIN MAS1, PUTATIVE-RELATED"/>
    <property type="match status" value="1"/>
</dbReference>
<feature type="region of interest" description="Disordered" evidence="1">
    <location>
        <begin position="193"/>
        <end position="279"/>
    </location>
</feature>
<accession>A0A381LBA8</accession>
<evidence type="ECO:0000256" key="1">
    <source>
        <dbReference type="SAM" id="MobiDB-lite"/>
    </source>
</evidence>
<dbReference type="OrthoDB" id="3241054at2759"/>
<dbReference type="InterPro" id="IPR021476">
    <property type="entry name" value="Egh16-like"/>
</dbReference>
<proteinExistence type="predicted"/>
<dbReference type="PANTHER" id="PTHR34618:SF4">
    <property type="entry name" value="CAS1"/>
    <property type="match status" value="1"/>
</dbReference>
<dbReference type="AlphaFoldDB" id="A0A381LBA8"/>
<evidence type="ECO:0000256" key="2">
    <source>
        <dbReference type="SAM" id="SignalP"/>
    </source>
</evidence>
<name>A0A381LBA8_BLUGR</name>
<feature type="signal peptide" evidence="2">
    <location>
        <begin position="1"/>
        <end position="18"/>
    </location>
</feature>
<sequence length="279" mass="29985">MKFQTILFGLVATQIVAGYKPITNVIRHVEARAERENPDEGRHLANVEKKLTKKRSSSVDIGQADRAMINENLLQLSRLIAESNEFPVIKSGGMVTMTLLTSKNEAGPFKCMIESTGTGSGEWTEMEVTTNADADNSLNDAFKISLSAKVAVNQSCTGKIDDKENVCMVRCDNYATPGIQGQSVPVQLVKDDNNGTAVDATSTPPAPTANEVKPDGEAAPRLSKRITGVLAASSAGERTRDGSKGSEGTNPTTNLHKKQDSDPIGRPVKNRKTRKIFVA</sequence>
<dbReference type="EMBL" id="UIGY01000082">
    <property type="protein sequence ID" value="SUZ10476.1"/>
    <property type="molecule type" value="Genomic_DNA"/>
</dbReference>
<keyword evidence="2" id="KW-0732">Signal</keyword>
<protein>
    <submittedName>
        <fullName evidence="3">BgtASP-21313</fullName>
    </submittedName>
</protein>
<feature type="non-terminal residue" evidence="3">
    <location>
        <position position="279"/>
    </location>
</feature>
<feature type="chain" id="PRO_5016955009" evidence="2">
    <location>
        <begin position="19"/>
        <end position="279"/>
    </location>
</feature>
<organism evidence="3">
    <name type="scientific">Blumeria graminis f. sp. tritici 96224</name>
    <dbReference type="NCBI Taxonomy" id="1268274"/>
    <lineage>
        <taxon>Eukaryota</taxon>
        <taxon>Fungi</taxon>
        <taxon>Dikarya</taxon>
        <taxon>Ascomycota</taxon>
        <taxon>Pezizomycotina</taxon>
        <taxon>Leotiomycetes</taxon>
        <taxon>Erysiphales</taxon>
        <taxon>Erysiphaceae</taxon>
        <taxon>Blumeria</taxon>
    </lineage>
</organism>
<dbReference type="Pfam" id="PF11327">
    <property type="entry name" value="Egh16-like"/>
    <property type="match status" value="1"/>
</dbReference>